<accession>A0AAN8AZA3</accession>
<dbReference type="EMBL" id="JAULUE010002068">
    <property type="protein sequence ID" value="KAK5875425.1"/>
    <property type="molecule type" value="Genomic_DNA"/>
</dbReference>
<keyword evidence="3" id="KW-1185">Reference proteome</keyword>
<dbReference type="Proteomes" id="UP001335648">
    <property type="component" value="Unassembled WGS sequence"/>
</dbReference>
<dbReference type="AlphaFoldDB" id="A0AAN8AZA3"/>
<evidence type="ECO:0000313" key="2">
    <source>
        <dbReference type="EMBL" id="KAK5875425.1"/>
    </source>
</evidence>
<proteinExistence type="predicted"/>
<sequence length="103" mass="12465">MKQEVMKTGRIQVPTTVLLKTCRATKLTIPHSNKKQMKTQKNLEDQKQRKVAMEKMEMRGRKMMEKMEMRGRKMMEKMEMRGREMMLEIRSGNQRRVTMERRS</sequence>
<feature type="region of interest" description="Disordered" evidence="1">
    <location>
        <begin position="31"/>
        <end position="50"/>
    </location>
</feature>
<organism evidence="2 3">
    <name type="scientific">Champsocephalus esox</name>
    <name type="common">pike icefish</name>
    <dbReference type="NCBI Taxonomy" id="159716"/>
    <lineage>
        <taxon>Eukaryota</taxon>
        <taxon>Metazoa</taxon>
        <taxon>Chordata</taxon>
        <taxon>Craniata</taxon>
        <taxon>Vertebrata</taxon>
        <taxon>Euteleostomi</taxon>
        <taxon>Actinopterygii</taxon>
        <taxon>Neopterygii</taxon>
        <taxon>Teleostei</taxon>
        <taxon>Neoteleostei</taxon>
        <taxon>Acanthomorphata</taxon>
        <taxon>Eupercaria</taxon>
        <taxon>Perciformes</taxon>
        <taxon>Notothenioidei</taxon>
        <taxon>Channichthyidae</taxon>
        <taxon>Champsocephalus</taxon>
    </lineage>
</organism>
<comment type="caution">
    <text evidence="2">The sequence shown here is derived from an EMBL/GenBank/DDBJ whole genome shotgun (WGS) entry which is preliminary data.</text>
</comment>
<name>A0AAN8AZA3_9TELE</name>
<evidence type="ECO:0000256" key="1">
    <source>
        <dbReference type="SAM" id="MobiDB-lite"/>
    </source>
</evidence>
<reference evidence="2 3" key="1">
    <citation type="journal article" date="2023" name="Mol. Biol. Evol.">
        <title>Genomics of Secondarily Temperate Adaptation in the Only Non-Antarctic Icefish.</title>
        <authorList>
            <person name="Rivera-Colon A.G."/>
            <person name="Rayamajhi N."/>
            <person name="Minhas B.F."/>
            <person name="Madrigal G."/>
            <person name="Bilyk K.T."/>
            <person name="Yoon V."/>
            <person name="Hune M."/>
            <person name="Gregory S."/>
            <person name="Cheng C.H.C."/>
            <person name="Catchen J.M."/>
        </authorList>
    </citation>
    <scope>NUCLEOTIDE SEQUENCE [LARGE SCALE GENOMIC DNA]</scope>
    <source>
        <strain evidence="2">JC2023a</strain>
    </source>
</reference>
<gene>
    <name evidence="2" type="ORF">CesoFtcFv8_026513</name>
</gene>
<feature type="compositionally biased region" description="Basic and acidic residues" evidence="1">
    <location>
        <begin position="41"/>
        <end position="50"/>
    </location>
</feature>
<evidence type="ECO:0000313" key="3">
    <source>
        <dbReference type="Proteomes" id="UP001335648"/>
    </source>
</evidence>
<protein>
    <submittedName>
        <fullName evidence="2">Uncharacterized protein</fullName>
    </submittedName>
</protein>